<evidence type="ECO:0000313" key="2">
    <source>
        <dbReference type="Proteomes" id="UP000015104"/>
    </source>
</evidence>
<dbReference type="HOGENOM" id="CLU_3320634_0_0_1"/>
<protein>
    <submittedName>
        <fullName evidence="1">Uncharacterized protein</fullName>
    </submittedName>
</protein>
<organism evidence="1 2">
    <name type="scientific">Tetranychus urticae</name>
    <name type="common">Two-spotted spider mite</name>
    <dbReference type="NCBI Taxonomy" id="32264"/>
    <lineage>
        <taxon>Eukaryota</taxon>
        <taxon>Metazoa</taxon>
        <taxon>Ecdysozoa</taxon>
        <taxon>Arthropoda</taxon>
        <taxon>Chelicerata</taxon>
        <taxon>Arachnida</taxon>
        <taxon>Acari</taxon>
        <taxon>Acariformes</taxon>
        <taxon>Trombidiformes</taxon>
        <taxon>Prostigmata</taxon>
        <taxon>Eleutherengona</taxon>
        <taxon>Raphignathae</taxon>
        <taxon>Tetranychoidea</taxon>
        <taxon>Tetranychidae</taxon>
        <taxon>Tetranychus</taxon>
    </lineage>
</organism>
<reference evidence="1" key="2">
    <citation type="submission" date="2015-06" db="UniProtKB">
        <authorList>
            <consortium name="EnsemblMetazoa"/>
        </authorList>
    </citation>
    <scope>IDENTIFICATION</scope>
</reference>
<dbReference type="EnsemblMetazoa" id="tetur17g00450.1">
    <property type="protein sequence ID" value="tetur17g00450.1"/>
    <property type="gene ID" value="tetur17g00450"/>
</dbReference>
<dbReference type="AlphaFoldDB" id="T1KPH1"/>
<proteinExistence type="predicted"/>
<keyword evidence="2" id="KW-1185">Reference proteome</keyword>
<dbReference type="EMBL" id="CAEY01000329">
    <property type="status" value="NOT_ANNOTATED_CDS"/>
    <property type="molecule type" value="Genomic_DNA"/>
</dbReference>
<evidence type="ECO:0000313" key="1">
    <source>
        <dbReference type="EnsemblMetazoa" id="tetur17g00450.1"/>
    </source>
</evidence>
<sequence length="39" mass="4561">MVFRGVNETEFKVKLSRRKMVFRGVNEPEVVSISVAHRK</sequence>
<dbReference type="Proteomes" id="UP000015104">
    <property type="component" value="Unassembled WGS sequence"/>
</dbReference>
<name>T1KPH1_TETUR</name>
<accession>T1KPH1</accession>
<reference evidence="2" key="1">
    <citation type="submission" date="2011-08" db="EMBL/GenBank/DDBJ databases">
        <authorList>
            <person name="Rombauts S."/>
        </authorList>
    </citation>
    <scope>NUCLEOTIDE SEQUENCE</scope>
    <source>
        <strain evidence="2">London</strain>
    </source>
</reference>